<evidence type="ECO:0000256" key="1">
    <source>
        <dbReference type="SAM" id="MobiDB-lite"/>
    </source>
</evidence>
<comment type="caution">
    <text evidence="3">The sequence shown here is derived from an EMBL/GenBank/DDBJ whole genome shotgun (WGS) entry which is preliminary data.</text>
</comment>
<feature type="compositionally biased region" description="Low complexity" evidence="1">
    <location>
        <begin position="153"/>
        <end position="166"/>
    </location>
</feature>
<dbReference type="STRING" id="1802061.A3A93_02500"/>
<evidence type="ECO:0000313" key="4">
    <source>
        <dbReference type="Proteomes" id="UP000177141"/>
    </source>
</evidence>
<sequence length="691" mass="72747">MYVDSSHLNKLRRNFFKRQFKFSVSLILCTFLTTSLASSVQAAALTSVSNIPWSSDISVSGKHTVKFTTVTSTPADGKIVITFPSGFDFSAATFDSWSGFDGGRSVSIVGQVITITRDGTGSSSGAGAKYIVLNNITNHATATTYTVTVETQDSGSSTIDGSTTSSNFSITATSDGLDTDSPWPMRGHDNRQSFSSSSSGPDYPTLSWKFTYADGSSYNGAVEDSNGVVYIVGTANIYALNSDGTTKWSVAQSNSNPTGTALTKNGRIVTWYRSGPIESRNISDGSLVWSYTSLFGTDAGSLSIGPDGTIFISHNTLGIDAINSDGTRKFYNSVPSNRDSTPAVDSTTGQIYTTDDGAATSINPDGTVKWTVGGPGSVGNPAQLNSSGSVVCMEGRSSANNTMCLNTSNGSTLWSVGSASTGYGQGAFSPDDSIFYTMYNATSISARNITTGIANWTQTYTGGVAYPGGGNLITDANNRIYAGRQAFNSDGTSRWTLSSTGSPIPIIGVSNSMVYYKRNGNLYNYKPWTLSGSVNDDSIHAGDTITITATSSMLERDPDASTDNQIQAIISNEDKVVLTYDSASGSNTVWKGTYTVPEGTVDGNLTITLQAIAYNVTTDTTTTFDSLPSGFNNTGITASINPLVDNTNPSSSSTSVPVTVDGTTYDKFFNALSIPDLSSVGDNDHPQFCFS</sequence>
<dbReference type="Gene3D" id="2.130.10.10">
    <property type="entry name" value="YVTN repeat-like/Quinoprotein amine dehydrogenase"/>
    <property type="match status" value="1"/>
</dbReference>
<gene>
    <name evidence="3" type="ORF">A3A93_02500</name>
</gene>
<dbReference type="InterPro" id="IPR011047">
    <property type="entry name" value="Quinoprotein_ADH-like_sf"/>
</dbReference>
<evidence type="ECO:0000256" key="2">
    <source>
        <dbReference type="SAM" id="SignalP"/>
    </source>
</evidence>
<feature type="signal peptide" evidence="2">
    <location>
        <begin position="1"/>
        <end position="37"/>
    </location>
</feature>
<reference evidence="3 4" key="1">
    <citation type="journal article" date="2016" name="Nat. Commun.">
        <title>Thousands of microbial genomes shed light on interconnected biogeochemical processes in an aquifer system.</title>
        <authorList>
            <person name="Anantharaman K."/>
            <person name="Brown C.T."/>
            <person name="Hug L.A."/>
            <person name="Sharon I."/>
            <person name="Castelle C.J."/>
            <person name="Probst A.J."/>
            <person name="Thomas B.C."/>
            <person name="Singh A."/>
            <person name="Wilkins M.J."/>
            <person name="Karaoz U."/>
            <person name="Brodie E.L."/>
            <person name="Williams K.H."/>
            <person name="Hubbard S.S."/>
            <person name="Banfield J.F."/>
        </authorList>
    </citation>
    <scope>NUCLEOTIDE SEQUENCE [LARGE SCALE GENOMIC DNA]</scope>
</reference>
<feature type="non-terminal residue" evidence="3">
    <location>
        <position position="691"/>
    </location>
</feature>
<dbReference type="AlphaFoldDB" id="A0A1F7J0B3"/>
<feature type="region of interest" description="Disordered" evidence="1">
    <location>
        <begin position="153"/>
        <end position="201"/>
    </location>
</feature>
<protein>
    <recommendedName>
        <fullName evidence="5">Bulb-type lectin domain-containing protein</fullName>
    </recommendedName>
</protein>
<evidence type="ECO:0008006" key="5">
    <source>
        <dbReference type="Google" id="ProtNLM"/>
    </source>
</evidence>
<dbReference type="InterPro" id="IPR015943">
    <property type="entry name" value="WD40/YVTN_repeat-like_dom_sf"/>
</dbReference>
<accession>A0A1F7J0B3</accession>
<evidence type="ECO:0000313" key="3">
    <source>
        <dbReference type="EMBL" id="OGK49044.1"/>
    </source>
</evidence>
<dbReference type="SUPFAM" id="SSF50998">
    <property type="entry name" value="Quinoprotein alcohol dehydrogenase-like"/>
    <property type="match status" value="1"/>
</dbReference>
<feature type="chain" id="PRO_5009529392" description="Bulb-type lectin domain-containing protein" evidence="2">
    <location>
        <begin position="38"/>
        <end position="691"/>
    </location>
</feature>
<dbReference type="EMBL" id="MGAL01000006">
    <property type="protein sequence ID" value="OGK49044.1"/>
    <property type="molecule type" value="Genomic_DNA"/>
</dbReference>
<keyword evidence="2" id="KW-0732">Signal</keyword>
<organism evidence="3 4">
    <name type="scientific">Candidatus Roizmanbacteria bacterium RIFCSPLOWO2_01_FULL_38_12</name>
    <dbReference type="NCBI Taxonomy" id="1802061"/>
    <lineage>
        <taxon>Bacteria</taxon>
        <taxon>Candidatus Roizmaniibacteriota</taxon>
    </lineage>
</organism>
<feature type="compositionally biased region" description="Polar residues" evidence="1">
    <location>
        <begin position="167"/>
        <end position="176"/>
    </location>
</feature>
<proteinExistence type="predicted"/>
<name>A0A1F7J0B3_9BACT</name>
<dbReference type="Proteomes" id="UP000177141">
    <property type="component" value="Unassembled WGS sequence"/>
</dbReference>